<evidence type="ECO:0000259" key="6">
    <source>
        <dbReference type="SMART" id="SM01155"/>
    </source>
</evidence>
<dbReference type="Pfam" id="PF08213">
    <property type="entry name" value="COX24_C"/>
    <property type="match status" value="1"/>
</dbReference>
<evidence type="ECO:0000313" key="7">
    <source>
        <dbReference type="EMBL" id="CAH2351624.1"/>
    </source>
</evidence>
<evidence type="ECO:0000256" key="2">
    <source>
        <dbReference type="ARBA" id="ARBA00023128"/>
    </source>
</evidence>
<evidence type="ECO:0000256" key="4">
    <source>
        <dbReference type="ARBA" id="ARBA00035682"/>
    </source>
</evidence>
<feature type="region of interest" description="Disordered" evidence="5">
    <location>
        <begin position="81"/>
        <end position="103"/>
    </location>
</feature>
<sequence>MFRSLARGIMGQRLMSSVAATPKLSYPKFISFPAFPSIQPQTPSVFISTKLPLSNDVMEVDEEADNTLYTDSVLRKRRLKMKKHKLRKRRKAQKSLMQRLGKI</sequence>
<organism evidence="7 8">
    <name type="scientific">[Candida] railenensis</name>
    <dbReference type="NCBI Taxonomy" id="45579"/>
    <lineage>
        <taxon>Eukaryota</taxon>
        <taxon>Fungi</taxon>
        <taxon>Dikarya</taxon>
        <taxon>Ascomycota</taxon>
        <taxon>Saccharomycotina</taxon>
        <taxon>Pichiomycetes</taxon>
        <taxon>Debaryomycetaceae</taxon>
        <taxon>Kurtzmaniella</taxon>
    </lineage>
</organism>
<gene>
    <name evidence="7" type="ORF">CLIB1423_04S02256</name>
</gene>
<evidence type="ECO:0000256" key="1">
    <source>
        <dbReference type="ARBA" id="ARBA00004173"/>
    </source>
</evidence>
<dbReference type="GO" id="GO:0005739">
    <property type="term" value="C:mitochondrion"/>
    <property type="evidence" value="ECO:0007669"/>
    <property type="project" value="UniProtKB-SubCell"/>
</dbReference>
<dbReference type="PANTHER" id="PTHR32035:SF3">
    <property type="entry name" value="SMALL RIBOSOMAL SUBUNIT PROTEIN MS38"/>
    <property type="match status" value="1"/>
</dbReference>
<comment type="similarity">
    <text evidence="3">Belongs to the mitochondrion-specific ribosomal protein mS38 family.</text>
</comment>
<dbReference type="InterPro" id="IPR013177">
    <property type="entry name" value="Ribosomal_mS38_C"/>
</dbReference>
<dbReference type="PANTHER" id="PTHR32035">
    <property type="entry name" value="AURORA KINASE A-INTERACTING PROTEIN"/>
    <property type="match status" value="1"/>
</dbReference>
<dbReference type="AlphaFoldDB" id="A0A9P0QNC8"/>
<name>A0A9P0QNC8_9ASCO</name>
<accession>A0A9P0QNC8</accession>
<feature type="compositionally biased region" description="Basic residues" evidence="5">
    <location>
        <begin position="81"/>
        <end position="93"/>
    </location>
</feature>
<evidence type="ECO:0000256" key="5">
    <source>
        <dbReference type="SAM" id="MobiDB-lite"/>
    </source>
</evidence>
<feature type="domain" description="Ribosomal protein mS38 C-terminal" evidence="6">
    <location>
        <begin position="69"/>
        <end position="102"/>
    </location>
</feature>
<keyword evidence="2" id="KW-0496">Mitochondrion</keyword>
<protein>
    <recommendedName>
        <fullName evidence="4">Small ribosomal subunit protein mS38</fullName>
    </recommendedName>
</protein>
<evidence type="ECO:0000256" key="3">
    <source>
        <dbReference type="ARBA" id="ARBA00035647"/>
    </source>
</evidence>
<evidence type="ECO:0000313" key="8">
    <source>
        <dbReference type="Proteomes" id="UP000837801"/>
    </source>
</evidence>
<proteinExistence type="inferred from homology"/>
<comment type="caution">
    <text evidence="7">The sequence shown here is derived from an EMBL/GenBank/DDBJ whole genome shotgun (WGS) entry which is preliminary data.</text>
</comment>
<reference evidence="7" key="1">
    <citation type="submission" date="2022-03" db="EMBL/GenBank/DDBJ databases">
        <authorList>
            <person name="Legras J.-L."/>
            <person name="Devillers H."/>
            <person name="Grondin C."/>
        </authorList>
    </citation>
    <scope>NUCLEOTIDE SEQUENCE</scope>
    <source>
        <strain evidence="7">CLIB 1423</strain>
    </source>
</reference>
<keyword evidence="8" id="KW-1185">Reference proteome</keyword>
<dbReference type="Proteomes" id="UP000837801">
    <property type="component" value="Unassembled WGS sequence"/>
</dbReference>
<dbReference type="EMBL" id="CAKXYY010000004">
    <property type="protein sequence ID" value="CAH2351624.1"/>
    <property type="molecule type" value="Genomic_DNA"/>
</dbReference>
<dbReference type="SMART" id="SM01155">
    <property type="entry name" value="DUF1713"/>
    <property type="match status" value="1"/>
</dbReference>
<comment type="subcellular location">
    <subcellularLocation>
        <location evidence="1">Mitochondrion</location>
    </subcellularLocation>
</comment>